<gene>
    <name evidence="1" type="ORF">PHPALM_9051</name>
</gene>
<keyword evidence="2" id="KW-1185">Reference proteome</keyword>
<accession>A0A2P4Y8A6</accession>
<protein>
    <recommendedName>
        <fullName evidence="3">Transposase</fullName>
    </recommendedName>
</protein>
<proteinExistence type="predicted"/>
<sequence length="473" mass="54771">MPNLTDGERRHIVDNLLRRSVDGVLPRGALSQETRKIKRTNSAIGKIWAHFCKTEAVNGCGEWRSQIAHNSGQKRHNREDARLRIRAVPLNDQRPIRRLVEASGVSTHVILSLLREGILKRKSGRLKPSLTDENKLKRLEYVLGFIDEDSLRFEPMVNVIHIDEKWFYDDIDKRSYLFFEDENVPQRSRRSKHFMPKTMFLVAVARPRYNRDGELVWNGKIGIWPLTEEYVALRRSRYRERGETCQRNIESVTRAVYKTFLLDDVIPAIKANWPRRETCLRNIESVTRAVYKTFLLDDLIPANKANWHRREKWIPILIQQDNAKPHVSPFDPDIVAAGTEGGWNIRLLFQPPNSPDMNCLDLGLFASLQVKQHREVVTGIEGRIKSVKSAYMETDDVAQDNIFLTLQACMVCVLRDGGGNQYKIPHMNKAKQRREKKLPVSIICDRDAYDNAVEILRKANRGSLHLFQFSNTN</sequence>
<dbReference type="Proteomes" id="UP000237271">
    <property type="component" value="Unassembled WGS sequence"/>
</dbReference>
<dbReference type="AlphaFoldDB" id="A0A2P4Y8A6"/>
<evidence type="ECO:0000313" key="2">
    <source>
        <dbReference type="Proteomes" id="UP000237271"/>
    </source>
</evidence>
<dbReference type="Gene3D" id="3.30.420.10">
    <property type="entry name" value="Ribonuclease H-like superfamily/Ribonuclease H"/>
    <property type="match status" value="2"/>
</dbReference>
<name>A0A2P4Y8A6_9STRA</name>
<dbReference type="OrthoDB" id="117816at2759"/>
<dbReference type="GO" id="GO:0003676">
    <property type="term" value="F:nucleic acid binding"/>
    <property type="evidence" value="ECO:0007669"/>
    <property type="project" value="InterPro"/>
</dbReference>
<reference evidence="1 2" key="1">
    <citation type="journal article" date="2017" name="Genome Biol. Evol.">
        <title>Phytophthora megakarya and P. palmivora, closely related causal agents of cacao black pod rot, underwent increases in genome sizes and gene numbers by different mechanisms.</title>
        <authorList>
            <person name="Ali S.S."/>
            <person name="Shao J."/>
            <person name="Lary D.J."/>
            <person name="Kronmiller B."/>
            <person name="Shen D."/>
            <person name="Strem M.D."/>
            <person name="Amoako-Attah I."/>
            <person name="Akrofi A.Y."/>
            <person name="Begoude B.A."/>
            <person name="Ten Hoopen G.M."/>
            <person name="Coulibaly K."/>
            <person name="Kebe B.I."/>
            <person name="Melnick R.L."/>
            <person name="Guiltinan M.J."/>
            <person name="Tyler B.M."/>
            <person name="Meinhardt L.W."/>
            <person name="Bailey B.A."/>
        </authorList>
    </citation>
    <scope>NUCLEOTIDE SEQUENCE [LARGE SCALE GENOMIC DNA]</scope>
    <source>
        <strain evidence="2">sbr112.9</strain>
    </source>
</reference>
<dbReference type="PANTHER" id="PTHR47169:SF2">
    <property type="entry name" value="OS01G0541250 PROTEIN"/>
    <property type="match status" value="1"/>
</dbReference>
<dbReference type="PANTHER" id="PTHR47169">
    <property type="entry name" value="OS01G0541250 PROTEIN"/>
    <property type="match status" value="1"/>
</dbReference>
<comment type="caution">
    <text evidence="1">The sequence shown here is derived from an EMBL/GenBank/DDBJ whole genome shotgun (WGS) entry which is preliminary data.</text>
</comment>
<dbReference type="EMBL" id="NCKW01004944">
    <property type="protein sequence ID" value="POM74038.1"/>
    <property type="molecule type" value="Genomic_DNA"/>
</dbReference>
<organism evidence="1 2">
    <name type="scientific">Phytophthora palmivora</name>
    <dbReference type="NCBI Taxonomy" id="4796"/>
    <lineage>
        <taxon>Eukaryota</taxon>
        <taxon>Sar</taxon>
        <taxon>Stramenopiles</taxon>
        <taxon>Oomycota</taxon>
        <taxon>Peronosporomycetes</taxon>
        <taxon>Peronosporales</taxon>
        <taxon>Peronosporaceae</taxon>
        <taxon>Phytophthora</taxon>
    </lineage>
</organism>
<evidence type="ECO:0000313" key="1">
    <source>
        <dbReference type="EMBL" id="POM74038.1"/>
    </source>
</evidence>
<dbReference type="InterPro" id="IPR036397">
    <property type="entry name" value="RNaseH_sf"/>
</dbReference>
<evidence type="ECO:0008006" key="3">
    <source>
        <dbReference type="Google" id="ProtNLM"/>
    </source>
</evidence>